<dbReference type="OrthoDB" id="2595043at2759"/>
<feature type="compositionally biased region" description="Basic and acidic residues" evidence="1">
    <location>
        <begin position="100"/>
        <end position="119"/>
    </location>
</feature>
<reference evidence="3" key="1">
    <citation type="journal article" date="2014" name="Proc. Natl. Acad. Sci. U.S.A.">
        <title>Extensive sampling of basidiomycete genomes demonstrates inadequacy of the white-rot/brown-rot paradigm for wood decay fungi.</title>
        <authorList>
            <person name="Riley R."/>
            <person name="Salamov A.A."/>
            <person name="Brown D.W."/>
            <person name="Nagy L.G."/>
            <person name="Floudas D."/>
            <person name="Held B.W."/>
            <person name="Levasseur A."/>
            <person name="Lombard V."/>
            <person name="Morin E."/>
            <person name="Otillar R."/>
            <person name="Lindquist E.A."/>
            <person name="Sun H."/>
            <person name="LaButti K.M."/>
            <person name="Schmutz J."/>
            <person name="Jabbour D."/>
            <person name="Luo H."/>
            <person name="Baker S.E."/>
            <person name="Pisabarro A.G."/>
            <person name="Walton J.D."/>
            <person name="Blanchette R.A."/>
            <person name="Henrissat B."/>
            <person name="Martin F."/>
            <person name="Cullen D."/>
            <person name="Hibbett D.S."/>
            <person name="Grigoriev I.V."/>
        </authorList>
    </citation>
    <scope>NUCLEOTIDE SEQUENCE [LARGE SCALE GENOMIC DNA]</scope>
    <source>
        <strain evidence="3">CBS 339.88</strain>
    </source>
</reference>
<organism evidence="2 3">
    <name type="scientific">Galerina marginata (strain CBS 339.88)</name>
    <dbReference type="NCBI Taxonomy" id="685588"/>
    <lineage>
        <taxon>Eukaryota</taxon>
        <taxon>Fungi</taxon>
        <taxon>Dikarya</taxon>
        <taxon>Basidiomycota</taxon>
        <taxon>Agaricomycotina</taxon>
        <taxon>Agaricomycetes</taxon>
        <taxon>Agaricomycetidae</taxon>
        <taxon>Agaricales</taxon>
        <taxon>Agaricineae</taxon>
        <taxon>Strophariaceae</taxon>
        <taxon>Galerina</taxon>
    </lineage>
</organism>
<dbReference type="Proteomes" id="UP000027222">
    <property type="component" value="Unassembled WGS sequence"/>
</dbReference>
<protein>
    <submittedName>
        <fullName evidence="2">Uncharacterized protein</fullName>
    </submittedName>
</protein>
<evidence type="ECO:0000313" key="2">
    <source>
        <dbReference type="EMBL" id="KDR85577.1"/>
    </source>
</evidence>
<feature type="region of interest" description="Disordered" evidence="1">
    <location>
        <begin position="89"/>
        <end position="119"/>
    </location>
</feature>
<sequence length="119" mass="12682">MSVNADTQPKGTDSVDQDVITSTNDEILEVEAEMSAVMTENPNLLGGEDVMELLERLTSADTMAQGMESKIDSVLENLDSLLALLGPSVNETDVEAADSDTVRGSRQDDTPLPDTDTHG</sequence>
<accession>A0A067TTD1</accession>
<evidence type="ECO:0000313" key="3">
    <source>
        <dbReference type="Proteomes" id="UP000027222"/>
    </source>
</evidence>
<evidence type="ECO:0000256" key="1">
    <source>
        <dbReference type="SAM" id="MobiDB-lite"/>
    </source>
</evidence>
<dbReference type="HOGENOM" id="CLU_2073441_0_0_1"/>
<dbReference type="EMBL" id="KL142367">
    <property type="protein sequence ID" value="KDR85577.1"/>
    <property type="molecule type" value="Genomic_DNA"/>
</dbReference>
<feature type="compositionally biased region" description="Polar residues" evidence="1">
    <location>
        <begin position="1"/>
        <end position="11"/>
    </location>
</feature>
<proteinExistence type="predicted"/>
<name>A0A067TTD1_GALM3</name>
<dbReference type="AlphaFoldDB" id="A0A067TTD1"/>
<feature type="region of interest" description="Disordered" evidence="1">
    <location>
        <begin position="1"/>
        <end position="24"/>
    </location>
</feature>
<gene>
    <name evidence="2" type="ORF">GALMADRAFT_234524</name>
</gene>
<keyword evidence="3" id="KW-1185">Reference proteome</keyword>